<dbReference type="EMBL" id="JAGMVS010000004">
    <property type="protein sequence ID" value="MCM2436375.1"/>
    <property type="molecule type" value="Genomic_DNA"/>
</dbReference>
<keyword evidence="1" id="KW-0812">Transmembrane</keyword>
<evidence type="ECO:0000313" key="3">
    <source>
        <dbReference type="Proteomes" id="UP001057481"/>
    </source>
</evidence>
<dbReference type="Proteomes" id="UP001057481">
    <property type="component" value="Unassembled WGS sequence"/>
</dbReference>
<name>A0ABT0VJ06_9LACO</name>
<dbReference type="Pfam" id="PF11151">
    <property type="entry name" value="DUF2929"/>
    <property type="match status" value="1"/>
</dbReference>
<comment type="caution">
    <text evidence="2">The sequence shown here is derived from an EMBL/GenBank/DDBJ whole genome shotgun (WGS) entry which is preliminary data.</text>
</comment>
<feature type="transmembrane region" description="Helical" evidence="1">
    <location>
        <begin position="34"/>
        <end position="52"/>
    </location>
</feature>
<organism evidence="2 3">
    <name type="scientific">Periweissella beninensis</name>
    <dbReference type="NCBI Taxonomy" id="504936"/>
    <lineage>
        <taxon>Bacteria</taxon>
        <taxon>Bacillati</taxon>
        <taxon>Bacillota</taxon>
        <taxon>Bacilli</taxon>
        <taxon>Lactobacillales</taxon>
        <taxon>Lactobacillaceae</taxon>
        <taxon>Periweissella</taxon>
    </lineage>
</organism>
<sequence length="62" mass="6694">MKYIIAIFWGAIFGEVLGYIGQALEGGTYSPLSIAVWSVIMALIGTITFSGISKSTLKEKHN</sequence>
<dbReference type="InterPro" id="IPR021324">
    <property type="entry name" value="DUF2929"/>
</dbReference>
<proteinExistence type="predicted"/>
<dbReference type="RefSeq" id="WP_205144424.1">
    <property type="nucleotide sequence ID" value="NZ_JAFBDN010000045.1"/>
</dbReference>
<evidence type="ECO:0000256" key="1">
    <source>
        <dbReference type="SAM" id="Phobius"/>
    </source>
</evidence>
<accession>A0ABT0VJ06</accession>
<reference evidence="2" key="1">
    <citation type="submission" date="2021-04" db="EMBL/GenBank/DDBJ databases">
        <title>Taxonomic assessment of Weissella genus.</title>
        <authorList>
            <person name="Fanelli F."/>
            <person name="Chieffi D."/>
            <person name="Dell'Aquila A."/>
            <person name="Gyu-Sung C."/>
            <person name="Franz C.M.A.P."/>
            <person name="Fusco V."/>
        </authorList>
    </citation>
    <scope>NUCLEOTIDE SEQUENCE</scope>
    <source>
        <strain evidence="2">LMG 25373</strain>
    </source>
</reference>
<keyword evidence="3" id="KW-1185">Reference proteome</keyword>
<protein>
    <submittedName>
        <fullName evidence="2">YjzD family protein</fullName>
    </submittedName>
</protein>
<keyword evidence="1" id="KW-1133">Transmembrane helix</keyword>
<evidence type="ECO:0000313" key="2">
    <source>
        <dbReference type="EMBL" id="MCM2436375.1"/>
    </source>
</evidence>
<keyword evidence="1" id="KW-0472">Membrane</keyword>
<gene>
    <name evidence="2" type="ORF">KAK10_00140</name>
</gene>